<feature type="transmembrane region" description="Helical" evidence="1">
    <location>
        <begin position="161"/>
        <end position="180"/>
    </location>
</feature>
<accession>A0A2T3IL26</accession>
<organism evidence="2 3">
    <name type="scientific">Photobacterium lutimaris</name>
    <dbReference type="NCBI Taxonomy" id="388278"/>
    <lineage>
        <taxon>Bacteria</taxon>
        <taxon>Pseudomonadati</taxon>
        <taxon>Pseudomonadota</taxon>
        <taxon>Gammaproteobacteria</taxon>
        <taxon>Vibrionales</taxon>
        <taxon>Vibrionaceae</taxon>
        <taxon>Photobacterium</taxon>
    </lineage>
</organism>
<evidence type="ECO:0000313" key="2">
    <source>
        <dbReference type="EMBL" id="PSU29040.1"/>
    </source>
</evidence>
<keyword evidence="1" id="KW-1133">Transmembrane helix</keyword>
<keyword evidence="1" id="KW-0812">Transmembrane</keyword>
<keyword evidence="1" id="KW-0472">Membrane</keyword>
<comment type="caution">
    <text evidence="2">The sequence shown here is derived from an EMBL/GenBank/DDBJ whole genome shotgun (WGS) entry which is preliminary data.</text>
</comment>
<dbReference type="AlphaFoldDB" id="A0A2T3IL26"/>
<gene>
    <name evidence="2" type="ORF">C9I99_25260</name>
</gene>
<feature type="transmembrane region" description="Helical" evidence="1">
    <location>
        <begin position="109"/>
        <end position="135"/>
    </location>
</feature>
<evidence type="ECO:0000256" key="1">
    <source>
        <dbReference type="SAM" id="Phobius"/>
    </source>
</evidence>
<protein>
    <submittedName>
        <fullName evidence="2">Uncharacterized protein</fullName>
    </submittedName>
</protein>
<feature type="transmembrane region" description="Helical" evidence="1">
    <location>
        <begin position="82"/>
        <end position="102"/>
    </location>
</feature>
<dbReference type="RefSeq" id="WP_107351605.1">
    <property type="nucleotide sequence ID" value="NZ_PYMH01000021.1"/>
</dbReference>
<feature type="transmembrane region" description="Helical" evidence="1">
    <location>
        <begin position="14"/>
        <end position="33"/>
    </location>
</feature>
<sequence length="188" mass="21591">MFYRIQSRISGKRVLALFVAANTVYFTMLIYSIPMLMQYSSGLPIFDMSPLGYSYKEAMVLLTSLGDEGRNAYVSIQLILDLFYPILFALCYFALLQWLIIVGELSNRLWLYISIIPIFACVFDYAENICIWLMIQGYPTIAEDLVVVSSIFTQAKSISTMIYFIALISALVLLITRWVLRRVVVKVR</sequence>
<keyword evidence="3" id="KW-1185">Reference proteome</keyword>
<evidence type="ECO:0000313" key="3">
    <source>
        <dbReference type="Proteomes" id="UP000241222"/>
    </source>
</evidence>
<dbReference type="OrthoDB" id="5198105at2"/>
<dbReference type="EMBL" id="PYMH01000021">
    <property type="protein sequence ID" value="PSU29040.1"/>
    <property type="molecule type" value="Genomic_DNA"/>
</dbReference>
<name>A0A2T3IL26_9GAMM</name>
<dbReference type="Proteomes" id="UP000241222">
    <property type="component" value="Unassembled WGS sequence"/>
</dbReference>
<proteinExistence type="predicted"/>
<reference evidence="2 3" key="1">
    <citation type="submission" date="2018-03" db="EMBL/GenBank/DDBJ databases">
        <title>Whole genome sequencing of Histamine producing bacteria.</title>
        <authorList>
            <person name="Butler K."/>
        </authorList>
    </citation>
    <scope>NUCLEOTIDE SEQUENCE [LARGE SCALE GENOMIC DNA]</scope>
    <source>
        <strain evidence="2 3">JCM 13586</strain>
    </source>
</reference>